<comment type="subcellular location">
    <subcellularLocation>
        <location evidence="1">Cell membrane</location>
        <topology evidence="1">Lipid-anchor</topology>
    </subcellularLocation>
</comment>
<accession>A0A835DAV2</accession>
<reference evidence="15 16" key="1">
    <citation type="submission" date="2020-04" db="EMBL/GenBank/DDBJ databases">
        <title>Plant Genome Project.</title>
        <authorList>
            <person name="Zhang R.-G."/>
        </authorList>
    </citation>
    <scope>NUCLEOTIDE SEQUENCE [LARGE SCALE GENOMIC DNA]</scope>
    <source>
        <strain evidence="15">YNK0</strain>
        <tissue evidence="15">Leaf</tissue>
    </source>
</reference>
<dbReference type="GO" id="GO:0009742">
    <property type="term" value="P:brassinosteroid mediated signaling pathway"/>
    <property type="evidence" value="ECO:0007669"/>
    <property type="project" value="InterPro"/>
</dbReference>
<evidence type="ECO:0000256" key="7">
    <source>
        <dbReference type="ARBA" id="ARBA00022741"/>
    </source>
</evidence>
<dbReference type="EC" id="2.7.11.1" evidence="2"/>
<keyword evidence="11" id="KW-0449">Lipoprotein</keyword>
<dbReference type="OrthoDB" id="2335338at2759"/>
<dbReference type="InterPro" id="IPR011990">
    <property type="entry name" value="TPR-like_helical_dom_sf"/>
</dbReference>
<keyword evidence="6" id="KW-0519">Myristate</keyword>
<dbReference type="Gene3D" id="1.10.510.10">
    <property type="entry name" value="Transferase(Phosphotransferase) domain 1"/>
    <property type="match status" value="1"/>
</dbReference>
<feature type="domain" description="Protein kinase" evidence="14">
    <location>
        <begin position="59"/>
        <end position="313"/>
    </location>
</feature>
<evidence type="ECO:0000256" key="12">
    <source>
        <dbReference type="ARBA" id="ARBA00047899"/>
    </source>
</evidence>
<keyword evidence="4" id="KW-0723">Serine/threonine-protein kinase</keyword>
<dbReference type="GO" id="GO:0005524">
    <property type="term" value="F:ATP binding"/>
    <property type="evidence" value="ECO:0007669"/>
    <property type="project" value="UniProtKB-KW"/>
</dbReference>
<dbReference type="AlphaFoldDB" id="A0A835DAV2"/>
<dbReference type="InterPro" id="IPR045845">
    <property type="entry name" value="BSK"/>
</dbReference>
<dbReference type="Pfam" id="PF07714">
    <property type="entry name" value="PK_Tyr_Ser-Thr"/>
    <property type="match status" value="1"/>
</dbReference>
<gene>
    <name evidence="15" type="ORF">HHK36_016281</name>
</gene>
<dbReference type="InterPro" id="IPR058209">
    <property type="entry name" value="TPR_BSK1_C"/>
</dbReference>
<dbReference type="SUPFAM" id="SSF56112">
    <property type="entry name" value="Protein kinase-like (PK-like)"/>
    <property type="match status" value="1"/>
</dbReference>
<organism evidence="15 16">
    <name type="scientific">Tetracentron sinense</name>
    <name type="common">Spur-leaf</name>
    <dbReference type="NCBI Taxonomy" id="13715"/>
    <lineage>
        <taxon>Eukaryota</taxon>
        <taxon>Viridiplantae</taxon>
        <taxon>Streptophyta</taxon>
        <taxon>Embryophyta</taxon>
        <taxon>Tracheophyta</taxon>
        <taxon>Spermatophyta</taxon>
        <taxon>Magnoliopsida</taxon>
        <taxon>Trochodendrales</taxon>
        <taxon>Trochodendraceae</taxon>
        <taxon>Tetracentron</taxon>
    </lineage>
</organism>
<evidence type="ECO:0000256" key="1">
    <source>
        <dbReference type="ARBA" id="ARBA00004193"/>
    </source>
</evidence>
<dbReference type="PANTHER" id="PTHR45863:SF7">
    <property type="entry name" value="SERINE_THREONINE-PROTEIN KINASE BSK5"/>
    <property type="match status" value="1"/>
</dbReference>
<dbReference type="Gene3D" id="3.30.200.20">
    <property type="entry name" value="Phosphorylase Kinase, domain 1"/>
    <property type="match status" value="1"/>
</dbReference>
<dbReference type="Gene3D" id="1.25.40.10">
    <property type="entry name" value="Tetratricopeptide repeat domain"/>
    <property type="match status" value="1"/>
</dbReference>
<dbReference type="Pfam" id="PF25575">
    <property type="entry name" value="TPR_BSK1_C"/>
    <property type="match status" value="1"/>
</dbReference>
<dbReference type="GO" id="GO:0005886">
    <property type="term" value="C:plasma membrane"/>
    <property type="evidence" value="ECO:0007669"/>
    <property type="project" value="UniProtKB-SubCell"/>
</dbReference>
<dbReference type="PROSITE" id="PS50011">
    <property type="entry name" value="PROTEIN_KINASE_DOM"/>
    <property type="match status" value="1"/>
</dbReference>
<dbReference type="Proteomes" id="UP000655225">
    <property type="component" value="Unassembled WGS sequence"/>
</dbReference>
<keyword evidence="8" id="KW-0418">Kinase</keyword>
<dbReference type="InterPro" id="IPR000719">
    <property type="entry name" value="Prot_kinase_dom"/>
</dbReference>
<dbReference type="GO" id="GO:0004674">
    <property type="term" value="F:protein serine/threonine kinase activity"/>
    <property type="evidence" value="ECO:0007669"/>
    <property type="project" value="UniProtKB-KW"/>
</dbReference>
<evidence type="ECO:0000256" key="2">
    <source>
        <dbReference type="ARBA" id="ARBA00012513"/>
    </source>
</evidence>
<keyword evidence="5" id="KW-0808">Transferase</keyword>
<dbReference type="SUPFAM" id="SSF48452">
    <property type="entry name" value="TPR-like"/>
    <property type="match status" value="1"/>
</dbReference>
<dbReference type="PANTHER" id="PTHR45863">
    <property type="entry name" value="SERINE/THREONINE-PROTEIN KINASE BSK5"/>
    <property type="match status" value="1"/>
</dbReference>
<evidence type="ECO:0000256" key="13">
    <source>
        <dbReference type="ARBA" id="ARBA00048679"/>
    </source>
</evidence>
<evidence type="ECO:0000259" key="14">
    <source>
        <dbReference type="PROSITE" id="PS50011"/>
    </source>
</evidence>
<keyword evidence="10" id="KW-0472">Membrane</keyword>
<keyword evidence="16" id="KW-1185">Reference proteome</keyword>
<proteinExistence type="predicted"/>
<evidence type="ECO:0000313" key="16">
    <source>
        <dbReference type="Proteomes" id="UP000655225"/>
    </source>
</evidence>
<comment type="caution">
    <text evidence="15">The sequence shown here is derived from an EMBL/GenBank/DDBJ whole genome shotgun (WGS) entry which is preliminary data.</text>
</comment>
<dbReference type="FunFam" id="3.30.200.20:FF:000154">
    <property type="entry name" value="probable serine/threonine-protein kinase At4g35230"/>
    <property type="match status" value="1"/>
</dbReference>
<evidence type="ECO:0000256" key="10">
    <source>
        <dbReference type="ARBA" id="ARBA00023136"/>
    </source>
</evidence>
<evidence type="ECO:0000256" key="5">
    <source>
        <dbReference type="ARBA" id="ARBA00022679"/>
    </source>
</evidence>
<comment type="catalytic activity">
    <reaction evidence="13">
        <text>L-seryl-[protein] + ATP = O-phospho-L-seryl-[protein] + ADP + H(+)</text>
        <dbReference type="Rhea" id="RHEA:17989"/>
        <dbReference type="Rhea" id="RHEA-COMP:9863"/>
        <dbReference type="Rhea" id="RHEA-COMP:11604"/>
        <dbReference type="ChEBI" id="CHEBI:15378"/>
        <dbReference type="ChEBI" id="CHEBI:29999"/>
        <dbReference type="ChEBI" id="CHEBI:30616"/>
        <dbReference type="ChEBI" id="CHEBI:83421"/>
        <dbReference type="ChEBI" id="CHEBI:456216"/>
        <dbReference type="EC" id="2.7.11.1"/>
    </reaction>
</comment>
<dbReference type="EMBL" id="JABCRI010000011">
    <property type="protein sequence ID" value="KAF8397368.1"/>
    <property type="molecule type" value="Genomic_DNA"/>
</dbReference>
<dbReference type="InterPro" id="IPR001245">
    <property type="entry name" value="Ser-Thr/Tyr_kinase_cat_dom"/>
</dbReference>
<keyword evidence="7" id="KW-0547">Nucleotide-binding</keyword>
<comment type="catalytic activity">
    <reaction evidence="12">
        <text>L-threonyl-[protein] + ATP = O-phospho-L-threonyl-[protein] + ADP + H(+)</text>
        <dbReference type="Rhea" id="RHEA:46608"/>
        <dbReference type="Rhea" id="RHEA-COMP:11060"/>
        <dbReference type="Rhea" id="RHEA-COMP:11605"/>
        <dbReference type="ChEBI" id="CHEBI:15378"/>
        <dbReference type="ChEBI" id="CHEBI:30013"/>
        <dbReference type="ChEBI" id="CHEBI:30616"/>
        <dbReference type="ChEBI" id="CHEBI:61977"/>
        <dbReference type="ChEBI" id="CHEBI:456216"/>
        <dbReference type="EC" id="2.7.11.1"/>
    </reaction>
</comment>
<dbReference type="FunFam" id="1.10.510.10:FF:000069">
    <property type="entry name" value="probable serine/threonine-protein kinase At5g41260"/>
    <property type="match status" value="1"/>
</dbReference>
<evidence type="ECO:0000256" key="3">
    <source>
        <dbReference type="ARBA" id="ARBA00022475"/>
    </source>
</evidence>
<evidence type="ECO:0000256" key="6">
    <source>
        <dbReference type="ARBA" id="ARBA00022707"/>
    </source>
</evidence>
<sequence>MGARCSRFSLCWWQSHLKPTVLESSDQENGGKNDRDALPGFSEYTLEQLRDATSGFSGENIVSEHGAKAPNVVYKGELENDRWIAVKRFNKSAWPDSRQFLEEARSVGQLRSVRLANLIGCCCEGDERLLVAEFMPNETLAKHLFHWETQPMKWAMRLRVALYLAQALEYCSTKGRGLYHDLNAYRVLFDKDGNPRLSCFGLMKNSRDGKSYSTNLAFTPPEYLRTGRVTPESVVYSFGTLLLDLLSGKHIPPSHALDLIRGKNFLMLMDSCLEGHFLNDDGTELVRLASRCLQYEPRERPNAKSLVTALTSLQKEAEVPSYVLFGIPHGTAASMQSLSLSPLGEACSRMDLTAIHEILEKVGYKDDEGIANELSFQMWTNQMQETLNSKKHGDTAFRAKDFTTAIDCYTQFIDGGTMVSPTVFARRCLAYLMNDMPQEALGDSMQAQVVSPEWPTAFYLQAAALFSLGMDTDAQETLKDGTSLEAKKNRN</sequence>
<dbReference type="FunFam" id="1.25.40.10:FF:000016">
    <property type="entry name" value="probable serine/threonine-protein kinase At4g35230"/>
    <property type="match status" value="1"/>
</dbReference>
<protein>
    <recommendedName>
        <fullName evidence="2">non-specific serine/threonine protein kinase</fullName>
        <ecNumber evidence="2">2.7.11.1</ecNumber>
    </recommendedName>
</protein>
<dbReference type="InterPro" id="IPR011009">
    <property type="entry name" value="Kinase-like_dom_sf"/>
</dbReference>
<dbReference type="OMA" id="HMKAATN"/>
<evidence type="ECO:0000256" key="11">
    <source>
        <dbReference type="ARBA" id="ARBA00023288"/>
    </source>
</evidence>
<evidence type="ECO:0000256" key="9">
    <source>
        <dbReference type="ARBA" id="ARBA00022840"/>
    </source>
</evidence>
<evidence type="ECO:0000256" key="8">
    <source>
        <dbReference type="ARBA" id="ARBA00022777"/>
    </source>
</evidence>
<keyword evidence="9" id="KW-0067">ATP-binding</keyword>
<keyword evidence="3" id="KW-1003">Cell membrane</keyword>
<name>A0A835DAV2_TETSI</name>
<evidence type="ECO:0000256" key="4">
    <source>
        <dbReference type="ARBA" id="ARBA00022527"/>
    </source>
</evidence>
<evidence type="ECO:0000313" key="15">
    <source>
        <dbReference type="EMBL" id="KAF8397368.1"/>
    </source>
</evidence>